<keyword evidence="4" id="KW-1185">Reference proteome</keyword>
<dbReference type="Gene3D" id="2.70.70.10">
    <property type="entry name" value="Glucose Permease (Domain IIA)"/>
    <property type="match status" value="1"/>
</dbReference>
<dbReference type="RefSeq" id="WP_008732873.1">
    <property type="nucleotide sequence ID" value="NZ_AKFT01000183.1"/>
</dbReference>
<dbReference type="InterPro" id="IPR011055">
    <property type="entry name" value="Dup_hybrid_motif"/>
</dbReference>
<organism evidence="3 4">
    <name type="scientific">Actinomyces massiliensis F0489</name>
    <dbReference type="NCBI Taxonomy" id="1125718"/>
    <lineage>
        <taxon>Bacteria</taxon>
        <taxon>Bacillati</taxon>
        <taxon>Actinomycetota</taxon>
        <taxon>Actinomycetes</taxon>
        <taxon>Actinomycetales</taxon>
        <taxon>Actinomycetaceae</taxon>
        <taxon>Actinomyces</taxon>
    </lineage>
</organism>
<gene>
    <name evidence="3" type="ORF">HMPREF1318_1106</name>
</gene>
<dbReference type="GO" id="GO:0004222">
    <property type="term" value="F:metalloendopeptidase activity"/>
    <property type="evidence" value="ECO:0007669"/>
    <property type="project" value="TreeGrafter"/>
</dbReference>
<dbReference type="AlphaFoldDB" id="J0N3N5"/>
<evidence type="ECO:0000256" key="1">
    <source>
        <dbReference type="SAM" id="MobiDB-lite"/>
    </source>
</evidence>
<feature type="compositionally biased region" description="Basic and acidic residues" evidence="1">
    <location>
        <begin position="215"/>
        <end position="270"/>
    </location>
</feature>
<proteinExistence type="predicted"/>
<dbReference type="Pfam" id="PF01551">
    <property type="entry name" value="Peptidase_M23"/>
    <property type="match status" value="1"/>
</dbReference>
<protein>
    <submittedName>
        <fullName evidence="3">Peptidase, M23 family</fullName>
    </submittedName>
</protein>
<reference evidence="3 4" key="1">
    <citation type="submission" date="2012-05" db="EMBL/GenBank/DDBJ databases">
        <authorList>
            <person name="Harkins D.M."/>
            <person name="Madupu R."/>
            <person name="Durkin A.S."/>
            <person name="Torralba M."/>
            <person name="Methe B."/>
            <person name="Sutton G.G."/>
            <person name="Nelson K.E."/>
        </authorList>
    </citation>
    <scope>NUCLEOTIDE SEQUENCE [LARGE SCALE GENOMIC DNA]</scope>
    <source>
        <strain evidence="3 4">F0489</strain>
    </source>
</reference>
<evidence type="ECO:0000313" key="3">
    <source>
        <dbReference type="EMBL" id="EJF39007.1"/>
    </source>
</evidence>
<evidence type="ECO:0000313" key="4">
    <source>
        <dbReference type="Proteomes" id="UP000002941"/>
    </source>
</evidence>
<dbReference type="OrthoDB" id="1099523at2"/>
<dbReference type="PATRIC" id="fig|1125718.3.peg.2349"/>
<dbReference type="SUPFAM" id="SSF57997">
    <property type="entry name" value="Tropomyosin"/>
    <property type="match status" value="1"/>
</dbReference>
<dbReference type="SUPFAM" id="SSF51261">
    <property type="entry name" value="Duplicated hybrid motif"/>
    <property type="match status" value="1"/>
</dbReference>
<evidence type="ECO:0000259" key="2">
    <source>
        <dbReference type="Pfam" id="PF01551"/>
    </source>
</evidence>
<sequence length="464" mass="48784">MIMASFLPLSDASAAFSKVSKATRGVGRQCYRTLAGKRRLLSVLMVIALAVVPLGMTARADDRSDAVDQQNEAQKRQTELASSLEGVSAELGQAYLDLQSAETALTTAQDDLTTAESTLSEKEREQQTASDRLDVAEADLTTVTEEADASQADASESNVSVADLVVSTYQGDSSVSSWSYVLSSSDTVDDLNQRASTMEIAASIQETVLASAEAERAQDANRKARQDAATDRVSTLKDEADTAETEARTARDEAVTKRDEVATLKSDKETAASNLETQKEGLEQQQTQAAADADAAAKRIAEIDAANRTAYESGENTGVSSDSIAADSLGDGYIGHPISGELSVTSPFGYRVHPVTGTGTGHQGADFAAAEGTPQYAAVSGVATYWDSESCGIGIDINAGYIDGHSYVITLCHLSGRAISDGQQVNRGDLVGYTGSTGYATGPHVHFQVAQDGVYIDPMTLPGF</sequence>
<dbReference type="InterPro" id="IPR016047">
    <property type="entry name" value="M23ase_b-sheet_dom"/>
</dbReference>
<accession>J0N3N5</accession>
<feature type="region of interest" description="Disordered" evidence="1">
    <location>
        <begin position="215"/>
        <end position="293"/>
    </location>
</feature>
<dbReference type="Proteomes" id="UP000002941">
    <property type="component" value="Unassembled WGS sequence"/>
</dbReference>
<dbReference type="EMBL" id="AKFT01000183">
    <property type="protein sequence ID" value="EJF39007.1"/>
    <property type="molecule type" value="Genomic_DNA"/>
</dbReference>
<dbReference type="eggNOG" id="COG0739">
    <property type="taxonomic scope" value="Bacteria"/>
</dbReference>
<comment type="caution">
    <text evidence="3">The sequence shown here is derived from an EMBL/GenBank/DDBJ whole genome shotgun (WGS) entry which is preliminary data.</text>
</comment>
<dbReference type="InterPro" id="IPR050570">
    <property type="entry name" value="Cell_wall_metabolism_enzyme"/>
</dbReference>
<feature type="compositionally biased region" description="Basic and acidic residues" evidence="1">
    <location>
        <begin position="119"/>
        <end position="133"/>
    </location>
</feature>
<name>J0N3N5_9ACTO</name>
<feature type="region of interest" description="Disordered" evidence="1">
    <location>
        <begin position="112"/>
        <end position="133"/>
    </location>
</feature>
<feature type="domain" description="M23ase beta-sheet core" evidence="2">
    <location>
        <begin position="361"/>
        <end position="458"/>
    </location>
</feature>
<dbReference type="CDD" id="cd12797">
    <property type="entry name" value="M23_peptidase"/>
    <property type="match status" value="1"/>
</dbReference>
<dbReference type="PANTHER" id="PTHR21666:SF270">
    <property type="entry name" value="MUREIN HYDROLASE ACTIVATOR ENVC"/>
    <property type="match status" value="1"/>
</dbReference>
<dbReference type="Gene3D" id="6.10.250.3150">
    <property type="match status" value="1"/>
</dbReference>
<dbReference type="PANTHER" id="PTHR21666">
    <property type="entry name" value="PEPTIDASE-RELATED"/>
    <property type="match status" value="1"/>
</dbReference>